<keyword evidence="2" id="KW-0812">Transmembrane</keyword>
<feature type="transmembrane region" description="Helical" evidence="2">
    <location>
        <begin position="15"/>
        <end position="40"/>
    </location>
</feature>
<name>A0A7S4AG37_9STRA</name>
<feature type="region of interest" description="Disordered" evidence="1">
    <location>
        <begin position="108"/>
        <end position="127"/>
    </location>
</feature>
<keyword evidence="2" id="KW-0472">Membrane</keyword>
<protein>
    <submittedName>
        <fullName evidence="3">Uncharacterized protein</fullName>
    </submittedName>
</protein>
<evidence type="ECO:0000256" key="1">
    <source>
        <dbReference type="SAM" id="MobiDB-lite"/>
    </source>
</evidence>
<reference evidence="3" key="1">
    <citation type="submission" date="2021-01" db="EMBL/GenBank/DDBJ databases">
        <authorList>
            <person name="Corre E."/>
            <person name="Pelletier E."/>
            <person name="Niang G."/>
            <person name="Scheremetjew M."/>
            <person name="Finn R."/>
            <person name="Kale V."/>
            <person name="Holt S."/>
            <person name="Cochrane G."/>
            <person name="Meng A."/>
            <person name="Brown T."/>
            <person name="Cohen L."/>
        </authorList>
    </citation>
    <scope>NUCLEOTIDE SEQUENCE</scope>
    <source>
        <strain evidence="3">10249 10 AB</strain>
    </source>
</reference>
<organism evidence="3">
    <name type="scientific">Pseudo-nitzschia australis</name>
    <dbReference type="NCBI Taxonomy" id="44445"/>
    <lineage>
        <taxon>Eukaryota</taxon>
        <taxon>Sar</taxon>
        <taxon>Stramenopiles</taxon>
        <taxon>Ochrophyta</taxon>
        <taxon>Bacillariophyta</taxon>
        <taxon>Bacillariophyceae</taxon>
        <taxon>Bacillariophycidae</taxon>
        <taxon>Bacillariales</taxon>
        <taxon>Bacillariaceae</taxon>
        <taxon>Pseudo-nitzschia</taxon>
    </lineage>
</organism>
<gene>
    <name evidence="3" type="ORF">PAUS00366_LOCUS7337</name>
</gene>
<sequence length="140" mass="15468">MYNDPVERAPNKTHAGIVTTAALSCGLAWPGLVWCVMVWYGGPRNLDRSRGMVEKALALPQPPRFQRHGKNHDGKLSVVCRSNSIKGAEQTNKQLHPFFNTAAATTPSFGSELENQPRDERTHAPRQADYDGVLLRCADV</sequence>
<evidence type="ECO:0000313" key="3">
    <source>
        <dbReference type="EMBL" id="CAE0714585.1"/>
    </source>
</evidence>
<dbReference type="EMBL" id="HBIX01009674">
    <property type="protein sequence ID" value="CAE0714585.1"/>
    <property type="molecule type" value="Transcribed_RNA"/>
</dbReference>
<keyword evidence="2" id="KW-1133">Transmembrane helix</keyword>
<proteinExistence type="predicted"/>
<accession>A0A7S4AG37</accession>
<dbReference type="AlphaFoldDB" id="A0A7S4AG37"/>
<evidence type="ECO:0000256" key="2">
    <source>
        <dbReference type="SAM" id="Phobius"/>
    </source>
</evidence>
<feature type="compositionally biased region" description="Basic and acidic residues" evidence="1">
    <location>
        <begin position="115"/>
        <end position="127"/>
    </location>
</feature>